<evidence type="ECO:0000313" key="1">
    <source>
        <dbReference type="EMBL" id="PNH06702.1"/>
    </source>
</evidence>
<gene>
    <name evidence="1" type="ORF">TSOC_006916</name>
</gene>
<keyword evidence="2" id="KW-1185">Reference proteome</keyword>
<dbReference type="InterPro" id="IPR023214">
    <property type="entry name" value="HAD_sf"/>
</dbReference>
<dbReference type="SUPFAM" id="SSF56784">
    <property type="entry name" value="HAD-like"/>
    <property type="match status" value="1"/>
</dbReference>
<reference evidence="1 2" key="1">
    <citation type="journal article" date="2017" name="Mol. Biol. Evol.">
        <title>The 4-celled Tetrabaena socialis nuclear genome reveals the essential components for genetic control of cell number at the origin of multicellularity in the volvocine lineage.</title>
        <authorList>
            <person name="Featherston J."/>
            <person name="Arakaki Y."/>
            <person name="Hanschen E.R."/>
            <person name="Ferris P.J."/>
            <person name="Michod R.E."/>
            <person name="Olson B.J.S.C."/>
            <person name="Nozaki H."/>
            <person name="Durand P.M."/>
        </authorList>
    </citation>
    <scope>NUCLEOTIDE SEQUENCE [LARGE SCALE GENOMIC DNA]</scope>
    <source>
        <strain evidence="1 2">NIES-571</strain>
    </source>
</reference>
<dbReference type="PANTHER" id="PTHR46986">
    <property type="entry name" value="ENDORIBONUCLEASE YBEY, CHLOROPLASTIC"/>
    <property type="match status" value="1"/>
</dbReference>
<dbReference type="OrthoDB" id="27226at2759"/>
<evidence type="ECO:0000313" key="2">
    <source>
        <dbReference type="Proteomes" id="UP000236333"/>
    </source>
</evidence>
<proteinExistence type="predicted"/>
<dbReference type="PANTHER" id="PTHR46986:SF1">
    <property type="entry name" value="ENDORIBONUCLEASE YBEY, CHLOROPLASTIC"/>
    <property type="match status" value="1"/>
</dbReference>
<dbReference type="AlphaFoldDB" id="A0A2J8A2G0"/>
<dbReference type="PRINTS" id="PR00119">
    <property type="entry name" value="CATATPASE"/>
</dbReference>
<dbReference type="Proteomes" id="UP000236333">
    <property type="component" value="Unassembled WGS sequence"/>
</dbReference>
<organism evidence="1 2">
    <name type="scientific">Tetrabaena socialis</name>
    <dbReference type="NCBI Taxonomy" id="47790"/>
    <lineage>
        <taxon>Eukaryota</taxon>
        <taxon>Viridiplantae</taxon>
        <taxon>Chlorophyta</taxon>
        <taxon>core chlorophytes</taxon>
        <taxon>Chlorophyceae</taxon>
        <taxon>CS clade</taxon>
        <taxon>Chlamydomonadales</taxon>
        <taxon>Tetrabaenaceae</taxon>
        <taxon>Tetrabaena</taxon>
    </lineage>
</organism>
<accession>A0A2J8A2G0</accession>
<protein>
    <submittedName>
        <fullName evidence="1">Phosphatase YidA</fullName>
    </submittedName>
</protein>
<dbReference type="InterPro" id="IPR036412">
    <property type="entry name" value="HAD-like_sf"/>
</dbReference>
<dbReference type="GO" id="GO:0004222">
    <property type="term" value="F:metalloendopeptidase activity"/>
    <property type="evidence" value="ECO:0007669"/>
    <property type="project" value="InterPro"/>
</dbReference>
<dbReference type="PROSITE" id="PS01229">
    <property type="entry name" value="COF_2"/>
    <property type="match status" value="1"/>
</dbReference>
<dbReference type="InterPro" id="IPR002036">
    <property type="entry name" value="YbeY"/>
</dbReference>
<dbReference type="Gene3D" id="3.40.50.1000">
    <property type="entry name" value="HAD superfamily/HAD-like"/>
    <property type="match status" value="1"/>
</dbReference>
<dbReference type="EMBL" id="PGGS01000220">
    <property type="protein sequence ID" value="PNH06702.1"/>
    <property type="molecule type" value="Genomic_DNA"/>
</dbReference>
<sequence length="214" mass="21627">MAVLRSPPPPGRQGLAVHGRGGVQLCDAALPPAVVEAAYRYSLASGVSLCAFLGDTCATPRLTPDIRQLHDTYYEPLAEVVATASALLAGPHPVRKLLFMSDAATIAGSVLPYWLAALPGTGAEPMQAVDTMLEIVPAGVNKWGGCVALLDHLGLPAAALMAVGDGGNDLAMLAGAGLGVAMGNAVPGVRAAADVVVAGHDEGGVAEAFERFVL</sequence>
<name>A0A2J8A2G0_9CHLO</name>
<dbReference type="GO" id="GO:0006364">
    <property type="term" value="P:rRNA processing"/>
    <property type="evidence" value="ECO:0007669"/>
    <property type="project" value="InterPro"/>
</dbReference>
<dbReference type="Pfam" id="PF08282">
    <property type="entry name" value="Hydrolase_3"/>
    <property type="match status" value="1"/>
</dbReference>
<comment type="caution">
    <text evidence="1">The sequence shown here is derived from an EMBL/GenBank/DDBJ whole genome shotgun (WGS) entry which is preliminary data.</text>
</comment>